<feature type="transmembrane region" description="Helical" evidence="8">
    <location>
        <begin position="111"/>
        <end position="128"/>
    </location>
</feature>
<dbReference type="OrthoDB" id="9792789at2"/>
<dbReference type="AlphaFoldDB" id="A1ZZD3"/>
<accession>A1ZZD3</accession>
<comment type="caution">
    <text evidence="10">The sequence shown here is derived from an EMBL/GenBank/DDBJ whole genome shotgun (WGS) entry which is preliminary data.</text>
</comment>
<proteinExistence type="predicted"/>
<dbReference type="InterPro" id="IPR050297">
    <property type="entry name" value="LipidA_mod_glycosyltrf_83"/>
</dbReference>
<evidence type="ECO:0000256" key="5">
    <source>
        <dbReference type="ARBA" id="ARBA00022692"/>
    </source>
</evidence>
<keyword evidence="3 10" id="KW-0328">Glycosyltransferase</keyword>
<dbReference type="GO" id="GO:0009103">
    <property type="term" value="P:lipopolysaccharide biosynthetic process"/>
    <property type="evidence" value="ECO:0007669"/>
    <property type="project" value="UniProtKB-ARBA"/>
</dbReference>
<comment type="subcellular location">
    <subcellularLocation>
        <location evidence="1">Cell membrane</location>
        <topology evidence="1">Multi-pass membrane protein</topology>
    </subcellularLocation>
</comment>
<dbReference type="GO" id="GO:0005886">
    <property type="term" value="C:plasma membrane"/>
    <property type="evidence" value="ECO:0007669"/>
    <property type="project" value="UniProtKB-SubCell"/>
</dbReference>
<name>A1ZZD3_MICM2</name>
<feature type="transmembrane region" description="Helical" evidence="8">
    <location>
        <begin position="391"/>
        <end position="416"/>
    </location>
</feature>
<evidence type="ECO:0000256" key="2">
    <source>
        <dbReference type="ARBA" id="ARBA00022475"/>
    </source>
</evidence>
<feature type="transmembrane region" description="Helical" evidence="8">
    <location>
        <begin position="257"/>
        <end position="276"/>
    </location>
</feature>
<keyword evidence="4 10" id="KW-0808">Transferase</keyword>
<keyword evidence="5 8" id="KW-0812">Transmembrane</keyword>
<evidence type="ECO:0000256" key="1">
    <source>
        <dbReference type="ARBA" id="ARBA00004651"/>
    </source>
</evidence>
<keyword evidence="7 8" id="KW-0472">Membrane</keyword>
<dbReference type="GO" id="GO:0004169">
    <property type="term" value="F:dolichyl-phosphate-mannose-protein mannosyltransferase activity"/>
    <property type="evidence" value="ECO:0007669"/>
    <property type="project" value="UniProtKB-EC"/>
</dbReference>
<organism evidence="10 11">
    <name type="scientific">Microscilla marina ATCC 23134</name>
    <dbReference type="NCBI Taxonomy" id="313606"/>
    <lineage>
        <taxon>Bacteria</taxon>
        <taxon>Pseudomonadati</taxon>
        <taxon>Bacteroidota</taxon>
        <taxon>Cytophagia</taxon>
        <taxon>Cytophagales</taxon>
        <taxon>Microscillaceae</taxon>
        <taxon>Microscilla</taxon>
    </lineage>
</organism>
<dbReference type="EMBL" id="AAWS01000076">
    <property type="protein sequence ID" value="EAY24232.1"/>
    <property type="molecule type" value="Genomic_DNA"/>
</dbReference>
<dbReference type="Proteomes" id="UP000004095">
    <property type="component" value="Unassembled WGS sequence"/>
</dbReference>
<keyword evidence="6 8" id="KW-1133">Transmembrane helix</keyword>
<evidence type="ECO:0000313" key="10">
    <source>
        <dbReference type="EMBL" id="EAY24232.1"/>
    </source>
</evidence>
<dbReference type="PANTHER" id="PTHR33908:SF3">
    <property type="entry name" value="UNDECAPRENYL PHOSPHATE-ALPHA-4-AMINO-4-DEOXY-L-ARABINOSE ARABINOSYL TRANSFERASE"/>
    <property type="match status" value="1"/>
</dbReference>
<evidence type="ECO:0000256" key="4">
    <source>
        <dbReference type="ARBA" id="ARBA00022679"/>
    </source>
</evidence>
<evidence type="ECO:0000256" key="6">
    <source>
        <dbReference type="ARBA" id="ARBA00022989"/>
    </source>
</evidence>
<evidence type="ECO:0000313" key="11">
    <source>
        <dbReference type="Proteomes" id="UP000004095"/>
    </source>
</evidence>
<reference evidence="10 11" key="1">
    <citation type="submission" date="2007-01" db="EMBL/GenBank/DDBJ databases">
        <authorList>
            <person name="Haygood M."/>
            <person name="Podell S."/>
            <person name="Anderson C."/>
            <person name="Hopkinson B."/>
            <person name="Roe K."/>
            <person name="Barbeau K."/>
            <person name="Gaasterland T."/>
            <person name="Ferriera S."/>
            <person name="Johnson J."/>
            <person name="Kravitz S."/>
            <person name="Beeson K."/>
            <person name="Sutton G."/>
            <person name="Rogers Y.-H."/>
            <person name="Friedman R."/>
            <person name="Frazier M."/>
            <person name="Venter J.C."/>
        </authorList>
    </citation>
    <scope>NUCLEOTIDE SEQUENCE [LARGE SCALE GENOMIC DNA]</scope>
    <source>
        <strain evidence="10 11">ATCC 23134</strain>
    </source>
</reference>
<feature type="transmembrane region" description="Helical" evidence="8">
    <location>
        <begin position="208"/>
        <end position="224"/>
    </location>
</feature>
<feature type="transmembrane region" description="Helical" evidence="8">
    <location>
        <begin position="6"/>
        <end position="28"/>
    </location>
</feature>
<protein>
    <submittedName>
        <fullName evidence="10">Dolichyl-phosphate-mannose-protein mannosyltransferase</fullName>
        <ecNumber evidence="10">2.4.1.109</ecNumber>
    </submittedName>
</protein>
<evidence type="ECO:0000256" key="8">
    <source>
        <dbReference type="SAM" id="Phobius"/>
    </source>
</evidence>
<dbReference type="PANTHER" id="PTHR33908">
    <property type="entry name" value="MANNOSYLTRANSFERASE YKCB-RELATED"/>
    <property type="match status" value="1"/>
</dbReference>
<keyword evidence="11" id="KW-1185">Reference proteome</keyword>
<feature type="transmembrane region" description="Helical" evidence="8">
    <location>
        <begin position="423"/>
        <end position="444"/>
    </location>
</feature>
<dbReference type="GO" id="GO:0010041">
    <property type="term" value="P:response to iron(III) ion"/>
    <property type="evidence" value="ECO:0007669"/>
    <property type="project" value="TreeGrafter"/>
</dbReference>
<evidence type="ECO:0000256" key="3">
    <source>
        <dbReference type="ARBA" id="ARBA00022676"/>
    </source>
</evidence>
<feature type="transmembrane region" description="Helical" evidence="8">
    <location>
        <begin position="135"/>
        <end position="152"/>
    </location>
</feature>
<keyword evidence="2" id="KW-1003">Cell membrane</keyword>
<dbReference type="eggNOG" id="COG1807">
    <property type="taxonomic scope" value="Bacteria"/>
</dbReference>
<feature type="transmembrane region" description="Helical" evidence="8">
    <location>
        <begin position="317"/>
        <end position="334"/>
    </location>
</feature>
<dbReference type="RefSeq" id="WP_002705181.1">
    <property type="nucleotide sequence ID" value="NZ_AAWS01000076.1"/>
</dbReference>
<dbReference type="GO" id="GO:0016763">
    <property type="term" value="F:pentosyltransferase activity"/>
    <property type="evidence" value="ECO:0007669"/>
    <property type="project" value="TreeGrafter"/>
</dbReference>
<dbReference type="EC" id="2.4.1.109" evidence="10"/>
<evidence type="ECO:0000256" key="7">
    <source>
        <dbReference type="ARBA" id="ARBA00023136"/>
    </source>
</evidence>
<feature type="transmembrane region" description="Helical" evidence="8">
    <location>
        <begin position="294"/>
        <end position="311"/>
    </location>
</feature>
<feature type="transmembrane region" description="Helical" evidence="8">
    <location>
        <begin position="164"/>
        <end position="196"/>
    </location>
</feature>
<gene>
    <name evidence="10" type="ORF">M23134_06316</name>
</gene>
<feature type="transmembrane region" description="Helical" evidence="8">
    <location>
        <begin position="81"/>
        <end position="99"/>
    </location>
</feature>
<feature type="transmembrane region" description="Helical" evidence="8">
    <location>
        <begin position="346"/>
        <end position="371"/>
    </location>
</feature>
<feature type="domain" description="Glycosyltransferase RgtA/B/C/D-like" evidence="9">
    <location>
        <begin position="61"/>
        <end position="219"/>
    </location>
</feature>
<dbReference type="InterPro" id="IPR038731">
    <property type="entry name" value="RgtA/B/C-like"/>
</dbReference>
<sequence>MNSKTISWLIAVGAALLFIPMLGVTHLFDWDEINFAESAREMLVTGNYAQVQVDFKPFWEKPPLFFWIQALSMKIFGVNEFAARFPNALIGIITLALIYHIGTNIYNSRFGLWWVLVYAGSLLPHFYFKSGIIDPLFNLFIFLGVYQLYLLSLRKNTGKRYQKAALAGIFIGLGILTKGPVAMLLSGLTLIIYWVLSRKWSTFKIPELLVFGLVALVVSFAWFLPETLQNGFWFISEFIKYQLDLASSTSTGHEQPIFYHPIVLLLGCFPASIYFLRSFQRNSEDTEEQRHFKLWMKTLFWVVLTVFSLITTKIMHYSSMCYFPLTFMAATYIFHIEQQRFRFARWLGIFIGLIGTVVALLLAALPILINYKEKFIPLIEDKFAVANLDAVVHWSGLESAIGFLLLGVVITTLVYWNRKNPVLGAKALFVTTLLAVQVIIYVFIPKVEKYTQAAAIEFMKSKQNEDCYVGTIGYKSYAQYFYTARTPQKSPKQNTEEWYLTGKSDKTVYLVSRIDRTQRLDELIKAGHPIKKIGEKNGFVFFRREASLNK</sequence>
<evidence type="ECO:0000259" key="9">
    <source>
        <dbReference type="Pfam" id="PF13231"/>
    </source>
</evidence>
<dbReference type="Pfam" id="PF13231">
    <property type="entry name" value="PMT_2"/>
    <property type="match status" value="1"/>
</dbReference>